<dbReference type="EMBL" id="PGCK01000006">
    <property type="protein sequence ID" value="MCD1294983.1"/>
    <property type="molecule type" value="Genomic_DNA"/>
</dbReference>
<keyword evidence="2" id="KW-1185">Reference proteome</keyword>
<accession>A0AAP2RCV3</accession>
<sequence length="73" mass="8165">MSENLEDVAKAIGLGRIDVFEGICCTSCKKTVNETYMKMFGKCPYCRSSGFAGIREYKNHITGRILYAESTDI</sequence>
<organism evidence="1 2">
    <name type="scientific">Methanooceanicella nereidis</name>
    <dbReference type="NCBI Taxonomy" id="2052831"/>
    <lineage>
        <taxon>Archaea</taxon>
        <taxon>Methanobacteriati</taxon>
        <taxon>Methanobacteriota</taxon>
        <taxon>Stenosarchaea group</taxon>
        <taxon>Methanomicrobia</taxon>
        <taxon>Methanocellales</taxon>
        <taxon>Methanocellaceae</taxon>
        <taxon>Methanooceanicella</taxon>
    </lineage>
</organism>
<evidence type="ECO:0000313" key="2">
    <source>
        <dbReference type="Proteomes" id="UP001320159"/>
    </source>
</evidence>
<gene>
    <name evidence="1" type="ORF">CUJ83_08230</name>
</gene>
<reference evidence="1 2" key="1">
    <citation type="submission" date="2017-11" db="EMBL/GenBank/DDBJ databases">
        <title>Isolation and Characterization of Family Methanocellaceae Species from Potential Methane Hydrate Area Offshore Southwestern Taiwan.</title>
        <authorList>
            <person name="Zhang W.-L."/>
            <person name="Chen W.-C."/>
            <person name="Lai M.-C."/>
            <person name="Chen S.-C."/>
        </authorList>
    </citation>
    <scope>NUCLEOTIDE SEQUENCE [LARGE SCALE GENOMIC DNA]</scope>
    <source>
        <strain evidence="1 2">CWC-04</strain>
    </source>
</reference>
<protein>
    <submittedName>
        <fullName evidence="1">Uncharacterized protein</fullName>
    </submittedName>
</protein>
<dbReference type="RefSeq" id="WP_230741821.1">
    <property type="nucleotide sequence ID" value="NZ_PGCK01000006.1"/>
</dbReference>
<dbReference type="AlphaFoldDB" id="A0AAP2RCV3"/>
<comment type="caution">
    <text evidence="1">The sequence shown here is derived from an EMBL/GenBank/DDBJ whole genome shotgun (WGS) entry which is preliminary data.</text>
</comment>
<evidence type="ECO:0000313" key="1">
    <source>
        <dbReference type="EMBL" id="MCD1294983.1"/>
    </source>
</evidence>
<proteinExistence type="predicted"/>
<dbReference type="Proteomes" id="UP001320159">
    <property type="component" value="Unassembled WGS sequence"/>
</dbReference>
<name>A0AAP2RCV3_9EURY</name>